<dbReference type="RefSeq" id="WP_059032376.1">
    <property type="nucleotide sequence ID" value="NZ_DF977001.1"/>
</dbReference>
<dbReference type="CDD" id="cd18614">
    <property type="entry name" value="GH130"/>
    <property type="match status" value="1"/>
</dbReference>
<dbReference type="InterPro" id="IPR023296">
    <property type="entry name" value="Glyco_hydro_beta-prop_sf"/>
</dbReference>
<name>A0A0U9HEB7_9FIRM</name>
<dbReference type="Pfam" id="PF04041">
    <property type="entry name" value="Glyco_hydro_130"/>
    <property type="match status" value="1"/>
</dbReference>
<keyword evidence="5" id="KW-1185">Reference proteome</keyword>
<evidence type="ECO:0000256" key="3">
    <source>
        <dbReference type="ARBA" id="ARBA00024356"/>
    </source>
</evidence>
<dbReference type="PANTHER" id="PTHR34106">
    <property type="entry name" value="GLYCOSIDASE"/>
    <property type="match status" value="1"/>
</dbReference>
<dbReference type="SUPFAM" id="SSF75005">
    <property type="entry name" value="Arabinanase/levansucrase/invertase"/>
    <property type="match status" value="1"/>
</dbReference>
<evidence type="ECO:0000313" key="4">
    <source>
        <dbReference type="EMBL" id="GAQ25002.1"/>
    </source>
</evidence>
<proteinExistence type="inferred from homology"/>
<dbReference type="PANTHER" id="PTHR34106:SF5">
    <property type="entry name" value="GLYCOSIDASE"/>
    <property type="match status" value="1"/>
</dbReference>
<dbReference type="OrthoDB" id="9759709at2"/>
<comment type="similarity">
    <text evidence="3">Belongs to the glycosyl hydrolase 130 family.</text>
</comment>
<gene>
    <name evidence="4" type="ORF">TSYNT_716</name>
</gene>
<keyword evidence="2" id="KW-0808">Transferase</keyword>
<keyword evidence="1" id="KW-0328">Glycosyltransferase</keyword>
<dbReference type="STRING" id="224999.GCA_001485475_01014"/>
<organism evidence="4">
    <name type="scientific">Tepidanaerobacter syntrophicus</name>
    <dbReference type="NCBI Taxonomy" id="224999"/>
    <lineage>
        <taxon>Bacteria</taxon>
        <taxon>Bacillati</taxon>
        <taxon>Bacillota</taxon>
        <taxon>Clostridia</taxon>
        <taxon>Thermosediminibacterales</taxon>
        <taxon>Tepidanaerobacteraceae</taxon>
        <taxon>Tepidanaerobacter</taxon>
    </lineage>
</organism>
<protein>
    <submittedName>
        <fullName evidence="4">Glycosyl hydrolase, GH43/DUF377 family</fullName>
    </submittedName>
</protein>
<dbReference type="Gene3D" id="2.115.10.20">
    <property type="entry name" value="Glycosyl hydrolase domain, family 43"/>
    <property type="match status" value="1"/>
</dbReference>
<dbReference type="GO" id="GO:0016757">
    <property type="term" value="F:glycosyltransferase activity"/>
    <property type="evidence" value="ECO:0007669"/>
    <property type="project" value="UniProtKB-KW"/>
</dbReference>
<dbReference type="InterPro" id="IPR029044">
    <property type="entry name" value="Nucleotide-diphossugar_trans"/>
</dbReference>
<dbReference type="EMBL" id="DF977001">
    <property type="protein sequence ID" value="GAQ25002.1"/>
    <property type="molecule type" value="Genomic_DNA"/>
</dbReference>
<keyword evidence="4" id="KW-0378">Hydrolase</keyword>
<dbReference type="InterPro" id="IPR007184">
    <property type="entry name" value="Mannoside_phosphorylase"/>
</dbReference>
<sequence>MSVNENVVEKGDEFRKKVDEILNAMQDMSYADLVVGIPFYNEKDTIESILKTVDEGLEAFPNLKKLIVCIGDPAGSDALEIIRSTKLKTPNISFILDPGINGRGFSIMTILEIAKQLEADAIILKADMVSENGEGFSHSWIEQLIYPITQGYDAVFAKFKRHYFENTTGTLLVRPLLETIYGYNLYDPLSGLYGIAHDLVEDYCMEASHWLSYIGGYGIDPWLVTRAVVWDKKICEVDLGATLSPSSMQKILFLFKEITRSFWECIIADQDYWLNHNDILKFPDKLLRFTANEDVPKKAYYKFTDFVSIFKSDYEKYGLIYKKLLPKELASSAEEVYNLSYESFILDEELWATFTYRFLEAYCFSEEISKEDILSAFMVAYEGAVAGYIKQINNFKRRFDNANPEDIENLAYKKIIDFETSQTKAFLKLKSSFTKNWVSKSEEKAPPIVPLDYLEFIPGVPIVLPKQLTSLNGQVVWTNGIFNEIKKKYTAAFYDFIYNKLHIPRDADSKEIVAGISELVAQLEKTANLLFAGDLHTLKGTKESVDKMFEMMPCGKVMAVKEEILEKLLCEFIPSNLLVAMGYTSIGELLDAVTPRKAMALAFISEERAYVDRINLWLEDNLRPDNMEEVEIERIVVGKNKFPNIASMSNISALNKITGVIIISTLAKGMGGRYPKLLYFTHIIKSAIEAEHYAYIWRLYARERRNFGIKVINSIIGHHGKDIFSAHNIFENWHQKEFVARLKILGKKLEDMGMKTEAEAIYLMAEGYNLSFTLEDGTFIPCSAWSWASYSFKGGKGVPAPLSIHVERNWFNNELLVELCKYMGYSEEEIMEVVFQLMGEGKESYDIANILLKIKPFNDAVVVQDIENWPPAGSLVRYEGNPILRPIHDHPWESKYVLNAAALKIENKVFILYRAFGDDNISRIGMAVSDGCNILERLPEPIFFPQTPQEKKGCEDPRTVIMGDKIYMFYTAYDGVVAQIAAACIGITDFLKRDFSKWERLGLAFPNIWNKDAVIFPEKINDQYILYHRIEPSIWVSYSEELKFPWPKDGHKIIMGPRTGMMWDSMKIGAGAQPIKTKYGWLLIYHGVDDNLVYRLGAALVELDNPSRLLYRSPNPILSPQMHYEVGDKSTSWVPNVVFTCGAVPVSDREILEADDEILVYYGAADTYLCAAFGKIGDLIPYEIRQKTEKR</sequence>
<evidence type="ECO:0000256" key="2">
    <source>
        <dbReference type="ARBA" id="ARBA00022679"/>
    </source>
</evidence>
<dbReference type="Gene3D" id="3.90.550.10">
    <property type="entry name" value="Spore Coat Polysaccharide Biosynthesis Protein SpsA, Chain A"/>
    <property type="match status" value="1"/>
</dbReference>
<accession>A0A0U9HEB7</accession>
<dbReference type="Proteomes" id="UP000062160">
    <property type="component" value="Unassembled WGS sequence"/>
</dbReference>
<dbReference type="AlphaFoldDB" id="A0A0U9HEB7"/>
<evidence type="ECO:0000256" key="1">
    <source>
        <dbReference type="ARBA" id="ARBA00022676"/>
    </source>
</evidence>
<dbReference type="GO" id="GO:0016787">
    <property type="term" value="F:hydrolase activity"/>
    <property type="evidence" value="ECO:0007669"/>
    <property type="project" value="UniProtKB-KW"/>
</dbReference>
<evidence type="ECO:0000313" key="5">
    <source>
        <dbReference type="Proteomes" id="UP000062160"/>
    </source>
</evidence>
<dbReference type="SUPFAM" id="SSF53448">
    <property type="entry name" value="Nucleotide-diphospho-sugar transferases"/>
    <property type="match status" value="1"/>
</dbReference>
<reference evidence="4" key="1">
    <citation type="journal article" date="2016" name="Genome Announc.">
        <title>Draft Genome Sequence of the Syntrophic Lactate-Degrading Bacterium Tepidanaerobacter syntrophicus JLT.</title>
        <authorList>
            <person name="Matsuura N."/>
            <person name="Ohashi A."/>
            <person name="Tourlousse D.M."/>
            <person name="Sekiguchi Y."/>
        </authorList>
    </citation>
    <scope>NUCLEOTIDE SEQUENCE [LARGE SCALE GENOMIC DNA]</scope>
    <source>
        <strain evidence="4">JL</strain>
    </source>
</reference>